<comment type="similarity">
    <text evidence="1">Belongs to the thioesterase family.</text>
</comment>
<dbReference type="InterPro" id="IPR029058">
    <property type="entry name" value="AB_hydrolase_fold"/>
</dbReference>
<evidence type="ECO:0000256" key="1">
    <source>
        <dbReference type="ARBA" id="ARBA00007169"/>
    </source>
</evidence>
<dbReference type="InterPro" id="IPR012223">
    <property type="entry name" value="TEII"/>
</dbReference>
<dbReference type="InterPro" id="IPR001031">
    <property type="entry name" value="Thioesterase"/>
</dbReference>
<keyword evidence="2" id="KW-0378">Hydrolase</keyword>
<dbReference type="SUPFAM" id="SSF53474">
    <property type="entry name" value="alpha/beta-Hydrolases"/>
    <property type="match status" value="1"/>
</dbReference>
<evidence type="ECO:0000259" key="3">
    <source>
        <dbReference type="SMART" id="SM00824"/>
    </source>
</evidence>
<dbReference type="PANTHER" id="PTHR11487:SF0">
    <property type="entry name" value="S-ACYL FATTY ACID SYNTHASE THIOESTERASE, MEDIUM CHAIN"/>
    <property type="match status" value="1"/>
</dbReference>
<dbReference type="PANTHER" id="PTHR11487">
    <property type="entry name" value="THIOESTERASE"/>
    <property type="match status" value="1"/>
</dbReference>
<name>A0A939FAG9_9ACTN</name>
<accession>A0A939FAG9</accession>
<sequence>MQLSRDLATTTGTDPEELGPTAEMQLFCLPHAGGTSGHFRGWHWLAPYARVVPVELPGHGSRLREPLIEDWQVLVDNLTETIARRVDGPYAVLGHSLGSLLAYEICRALERRGMPPALLVAAGRNGPAAPPSYPHIHELPDPQFIAALRRLGGIPDGVLHQPELLQMFLPVLRADLRLAERYTRTPGLPLQVPVMAFAGRSDPMTDDLGLLSWKRETTQTCDLVFLDGGHFFLDQPEFTDALTERIARLAYRLPEPGADRTAA</sequence>
<feature type="domain" description="Thioesterase TesA-like" evidence="3">
    <location>
        <begin position="27"/>
        <end position="190"/>
    </location>
</feature>
<comment type="caution">
    <text evidence="4">The sequence shown here is derived from an EMBL/GenBank/DDBJ whole genome shotgun (WGS) entry which is preliminary data.</text>
</comment>
<dbReference type="Pfam" id="PF00975">
    <property type="entry name" value="Thioesterase"/>
    <property type="match status" value="1"/>
</dbReference>
<dbReference type="RefSeq" id="WP_206963907.1">
    <property type="nucleotide sequence ID" value="NZ_BAAAJJ010000030.1"/>
</dbReference>
<dbReference type="EMBL" id="JAFLRJ010000211">
    <property type="protein sequence ID" value="MBO0514508.1"/>
    <property type="molecule type" value="Genomic_DNA"/>
</dbReference>
<keyword evidence="5" id="KW-1185">Reference proteome</keyword>
<dbReference type="InterPro" id="IPR020802">
    <property type="entry name" value="TesA-like"/>
</dbReference>
<protein>
    <submittedName>
        <fullName evidence="4">Thioesterase</fullName>
    </submittedName>
</protein>
<evidence type="ECO:0000313" key="5">
    <source>
        <dbReference type="Proteomes" id="UP000664167"/>
    </source>
</evidence>
<evidence type="ECO:0000313" key="4">
    <source>
        <dbReference type="EMBL" id="MBO0514508.1"/>
    </source>
</evidence>
<organism evidence="4 5">
    <name type="scientific">Streptomyces beijiangensis</name>
    <dbReference type="NCBI Taxonomy" id="163361"/>
    <lineage>
        <taxon>Bacteria</taxon>
        <taxon>Bacillati</taxon>
        <taxon>Actinomycetota</taxon>
        <taxon>Actinomycetes</taxon>
        <taxon>Kitasatosporales</taxon>
        <taxon>Streptomycetaceae</taxon>
        <taxon>Streptomyces</taxon>
    </lineage>
</organism>
<proteinExistence type="inferred from homology"/>
<dbReference type="GO" id="GO:0008610">
    <property type="term" value="P:lipid biosynthetic process"/>
    <property type="evidence" value="ECO:0007669"/>
    <property type="project" value="TreeGrafter"/>
</dbReference>
<reference evidence="4" key="1">
    <citation type="submission" date="2021-03" db="EMBL/GenBank/DDBJ databases">
        <title>Streptomyces poriferae sp. nov., a novel marine sponge-derived Actinobacteria species with anti-MRSA activity.</title>
        <authorList>
            <person name="Sandoval-Powers M."/>
            <person name="Kralova S."/>
            <person name="Nguyen G.-S."/>
            <person name="Fawwal D."/>
            <person name="Degnes K."/>
            <person name="Klinkenberg G."/>
            <person name="Sletta H."/>
            <person name="Wentzel A."/>
            <person name="Liles M.R."/>
        </authorList>
    </citation>
    <scope>NUCLEOTIDE SEQUENCE</scope>
    <source>
        <strain evidence="4">DSM 41794</strain>
    </source>
</reference>
<evidence type="ECO:0000256" key="2">
    <source>
        <dbReference type="ARBA" id="ARBA00022801"/>
    </source>
</evidence>
<dbReference type="SMART" id="SM00824">
    <property type="entry name" value="PKS_TE"/>
    <property type="match status" value="1"/>
</dbReference>
<dbReference type="Proteomes" id="UP000664167">
    <property type="component" value="Unassembled WGS sequence"/>
</dbReference>
<dbReference type="AlphaFoldDB" id="A0A939FAG9"/>
<gene>
    <name evidence="4" type="ORF">J0695_22325</name>
</gene>
<dbReference type="Gene3D" id="3.40.50.1820">
    <property type="entry name" value="alpha/beta hydrolase"/>
    <property type="match status" value="1"/>
</dbReference>
<dbReference type="GO" id="GO:0016787">
    <property type="term" value="F:hydrolase activity"/>
    <property type="evidence" value="ECO:0007669"/>
    <property type="project" value="UniProtKB-KW"/>
</dbReference>